<dbReference type="Gene3D" id="3.10.490.10">
    <property type="entry name" value="Gamma-glutamyl cyclotransferase-like"/>
    <property type="match status" value="1"/>
</dbReference>
<comment type="caution">
    <text evidence="5">The sequence shown here is derived from an EMBL/GenBank/DDBJ whole genome shotgun (WGS) entry which is preliminary data.</text>
</comment>
<keyword evidence="6" id="KW-1185">Reference proteome</keyword>
<reference evidence="6" key="1">
    <citation type="journal article" date="2017" name="Nat. Microbiol.">
        <title>Global analysis of biosynthetic gene clusters reveals vast potential of secondary metabolite production in Penicillium species.</title>
        <authorList>
            <person name="Nielsen J.C."/>
            <person name="Grijseels S."/>
            <person name="Prigent S."/>
            <person name="Ji B."/>
            <person name="Dainat J."/>
            <person name="Nielsen K.F."/>
            <person name="Frisvad J.C."/>
            <person name="Workman M."/>
            <person name="Nielsen J."/>
        </authorList>
    </citation>
    <scope>NUCLEOTIDE SEQUENCE [LARGE SCALE GENOMIC DNA]</scope>
    <source>
        <strain evidence="6">IBT 29486</strain>
    </source>
</reference>
<accession>A0A1V6RSY6</accession>
<organism evidence="5 6">
    <name type="scientific">Penicillium vulpinum</name>
    <dbReference type="NCBI Taxonomy" id="29845"/>
    <lineage>
        <taxon>Eukaryota</taxon>
        <taxon>Fungi</taxon>
        <taxon>Dikarya</taxon>
        <taxon>Ascomycota</taxon>
        <taxon>Pezizomycotina</taxon>
        <taxon>Eurotiomycetes</taxon>
        <taxon>Eurotiomycetidae</taxon>
        <taxon>Eurotiales</taxon>
        <taxon>Aspergillaceae</taxon>
        <taxon>Penicillium</taxon>
    </lineage>
</organism>
<dbReference type="SUPFAM" id="SSF110857">
    <property type="entry name" value="Gamma-glutamyl cyclotransferase-like"/>
    <property type="match status" value="1"/>
</dbReference>
<evidence type="ECO:0000313" key="6">
    <source>
        <dbReference type="Proteomes" id="UP000191518"/>
    </source>
</evidence>
<evidence type="ECO:0000256" key="3">
    <source>
        <dbReference type="ARBA" id="ARBA00030602"/>
    </source>
</evidence>
<proteinExistence type="inferred from homology"/>
<dbReference type="PANTHER" id="PTHR31544">
    <property type="entry name" value="AIG2-LIKE PROTEIN D"/>
    <property type="match status" value="1"/>
</dbReference>
<evidence type="ECO:0000256" key="1">
    <source>
        <dbReference type="ARBA" id="ARBA00008861"/>
    </source>
</evidence>
<dbReference type="InterPro" id="IPR009288">
    <property type="entry name" value="AIG2-like_dom"/>
</dbReference>
<feature type="domain" description="Gamma-glutamylcyclotransferase AIG2-like" evidence="4">
    <location>
        <begin position="39"/>
        <end position="155"/>
    </location>
</feature>
<name>A0A1V6RSY6_9EURO</name>
<evidence type="ECO:0000313" key="5">
    <source>
        <dbReference type="EMBL" id="OQE04897.1"/>
    </source>
</evidence>
<protein>
    <recommendedName>
        <fullName evidence="3">Putative gamma-glutamylcyclotransferase</fullName>
    </recommendedName>
</protein>
<dbReference type="InterPro" id="IPR036568">
    <property type="entry name" value="GGCT-like_sf"/>
</dbReference>
<dbReference type="InterPro" id="IPR045038">
    <property type="entry name" value="AIG2-like"/>
</dbReference>
<dbReference type="STRING" id="29845.A0A1V6RSY6"/>
<gene>
    <name evidence="5" type="ORF">PENVUL_c029G07589</name>
</gene>
<dbReference type="Pfam" id="PF06094">
    <property type="entry name" value="GGACT"/>
    <property type="match status" value="1"/>
</dbReference>
<dbReference type="AlphaFoldDB" id="A0A1V6RSY6"/>
<dbReference type="InterPro" id="IPR013024">
    <property type="entry name" value="GGCT-like"/>
</dbReference>
<dbReference type="PANTHER" id="PTHR31544:SF4">
    <property type="entry name" value="GAMMA-GLUTAMYLCYCLOTRANSFERASE-RELATED"/>
    <property type="match status" value="1"/>
</dbReference>
<dbReference type="CDD" id="cd06661">
    <property type="entry name" value="GGCT_like"/>
    <property type="match status" value="1"/>
</dbReference>
<dbReference type="GO" id="GO:0016740">
    <property type="term" value="F:transferase activity"/>
    <property type="evidence" value="ECO:0007669"/>
    <property type="project" value="UniProtKB-KW"/>
</dbReference>
<keyword evidence="2" id="KW-0808">Transferase</keyword>
<dbReference type="Proteomes" id="UP000191518">
    <property type="component" value="Unassembled WGS sequence"/>
</dbReference>
<dbReference type="EMBL" id="MDYP01000029">
    <property type="protein sequence ID" value="OQE04897.1"/>
    <property type="molecule type" value="Genomic_DNA"/>
</dbReference>
<evidence type="ECO:0000259" key="4">
    <source>
        <dbReference type="Pfam" id="PF06094"/>
    </source>
</evidence>
<sequence>MACKFLLHDASGGAKLHPTTSSEPADPSWPPAPFREVYFFFYGTLMDPPTLARVLQLSEPPHMRPARVIGYQIKLWGQYPALVDDAFHPVDGLACKILSRESWDRLVAYGSDKYKLGPIYIDFLDTGEEEVEGVAFEWNANPKELQDGSFSLENWLQEQNVNRSY</sequence>
<evidence type="ECO:0000256" key="2">
    <source>
        <dbReference type="ARBA" id="ARBA00022679"/>
    </source>
</evidence>
<comment type="similarity">
    <text evidence="1">Belongs to the gamma-glutamylcyclotransferase family.</text>
</comment>